<comment type="subunit">
    <text evidence="10">Homodimer.</text>
</comment>
<dbReference type="Gene3D" id="3.90.440.10">
    <property type="entry name" value="Nitric Oxide Synthase,Heme Domain,Chain A domain 2"/>
    <property type="match status" value="1"/>
</dbReference>
<dbReference type="InterPro" id="IPR036119">
    <property type="entry name" value="NOS_N_sf"/>
</dbReference>
<name>A0AAE3RAK3_9BACT</name>
<dbReference type="SUPFAM" id="SSF56512">
    <property type="entry name" value="Nitric oxide (NO) synthase oxygenase domain"/>
    <property type="match status" value="1"/>
</dbReference>
<evidence type="ECO:0000256" key="6">
    <source>
        <dbReference type="ARBA" id="ARBA00022723"/>
    </source>
</evidence>
<accession>A0AAE3RAK3</accession>
<sequence length="375" mass="43652">MHPDYLKQEAVEFITQTYTELAITANLNTRLNQVVDDINTTGTYIHTFEELEYGAKLAWRNSNRCIGRLYWKSLKVRDMRHLQHEHDIFTALLDHLDYATNDGNIRSVISIFPPKHPSQEAGIRILNHQLIRYAGYYRMDTHTYIGDPAQHAFTKKCLQLGWQSSQTPFDVLPIIIQLPYQQPCMFTIPQEKIKEVQISHPDYKWFTDMHLRWYAVPVVSNMKLEMGGIEYTAAPFNGWYMGTEIGARNLGDTQRYNLLPTIAQKMGLDTSSNHTLWKDRALIELNIAILHSYQKAGVKIVDHHTASDQFMTHNDLEQKNQREVFADWDWIVPPISGSTTEVFHATWKTSVRKPNFFYQEDSQSPEIKTCQWKSV</sequence>
<dbReference type="InterPro" id="IPR044940">
    <property type="entry name" value="NOS_dom_2"/>
</dbReference>
<keyword evidence="14" id="KW-1185">Reference proteome</keyword>
<dbReference type="RefSeq" id="WP_314514410.1">
    <property type="nucleotide sequence ID" value="NZ_JASJOU010000009.1"/>
</dbReference>
<dbReference type="InterPro" id="IPR050607">
    <property type="entry name" value="NOS"/>
</dbReference>
<dbReference type="EMBL" id="JASJOU010000009">
    <property type="protein sequence ID" value="MDJ1503783.1"/>
    <property type="molecule type" value="Genomic_DNA"/>
</dbReference>
<dbReference type="Gene3D" id="3.90.1230.10">
    <property type="entry name" value="Nitric Oxide Synthase, Chain A, domain 3"/>
    <property type="match status" value="1"/>
</dbReference>
<keyword evidence="7 10" id="KW-0560">Oxidoreductase</keyword>
<organism evidence="13 14">
    <name type="scientific">Xanthocytophaga agilis</name>
    <dbReference type="NCBI Taxonomy" id="3048010"/>
    <lineage>
        <taxon>Bacteria</taxon>
        <taxon>Pseudomonadati</taxon>
        <taxon>Bacteroidota</taxon>
        <taxon>Cytophagia</taxon>
        <taxon>Cytophagales</taxon>
        <taxon>Rhodocytophagaceae</taxon>
        <taxon>Xanthocytophaga</taxon>
    </lineage>
</organism>
<dbReference type="InterPro" id="IPR004030">
    <property type="entry name" value="NOS_N"/>
</dbReference>
<reference evidence="13" key="1">
    <citation type="submission" date="2023-05" db="EMBL/GenBank/DDBJ databases">
        <authorList>
            <person name="Zhang X."/>
        </authorList>
    </citation>
    <scope>NUCLEOTIDE SEQUENCE</scope>
    <source>
        <strain evidence="13">BD1B2-1</strain>
    </source>
</reference>
<dbReference type="GO" id="GO:0004517">
    <property type="term" value="F:nitric-oxide synthase activity"/>
    <property type="evidence" value="ECO:0007669"/>
    <property type="project" value="InterPro"/>
</dbReference>
<proteinExistence type="inferred from homology"/>
<dbReference type="Pfam" id="PF02898">
    <property type="entry name" value="NO_synthase"/>
    <property type="match status" value="1"/>
</dbReference>
<dbReference type="AlphaFoldDB" id="A0AAE3RAK3"/>
<keyword evidence="8 10" id="KW-0408">Iron</keyword>
<dbReference type="GO" id="GO:0006809">
    <property type="term" value="P:nitric oxide biosynthetic process"/>
    <property type="evidence" value="ECO:0007669"/>
    <property type="project" value="InterPro"/>
</dbReference>
<dbReference type="Gene3D" id="3.90.340.10">
    <property type="entry name" value="Nitric Oxide Synthase, Chain A, domain 1"/>
    <property type="match status" value="1"/>
</dbReference>
<dbReference type="PIRSF" id="PIRSF037219">
    <property type="entry name" value="NOS_oxygenase"/>
    <property type="match status" value="1"/>
</dbReference>
<comment type="caution">
    <text evidence="13">The sequence shown here is derived from an EMBL/GenBank/DDBJ whole genome shotgun (WGS) entry which is preliminary data.</text>
</comment>
<keyword evidence="6 10" id="KW-0479">Metal-binding</keyword>
<comment type="miscellaneous">
    <text evidence="10">This protein is similar to the oxygenase domain of eukaryotic nitric oxide synthases but lacks the reductase domain which, in eukaryotes, is responsible for transfer of electrons to the ferric heme during nitric oxide synthesis.</text>
</comment>
<dbReference type="InterPro" id="IPR017142">
    <property type="entry name" value="Nitric_oxide_synthase_Oase-su"/>
</dbReference>
<dbReference type="GO" id="GO:0046872">
    <property type="term" value="F:metal ion binding"/>
    <property type="evidence" value="ECO:0007669"/>
    <property type="project" value="UniProtKB-KW"/>
</dbReference>
<dbReference type="EC" id="1.14.14.47" evidence="3 10"/>
<dbReference type="Proteomes" id="UP001232063">
    <property type="component" value="Unassembled WGS sequence"/>
</dbReference>
<comment type="cofactor">
    <cofactor evidence="1 10 11">
        <name>heme</name>
        <dbReference type="ChEBI" id="CHEBI:30413"/>
    </cofactor>
</comment>
<evidence type="ECO:0000256" key="9">
    <source>
        <dbReference type="ARBA" id="ARBA00048713"/>
    </source>
</evidence>
<comment type="function">
    <text evidence="10">Catalyzes the production of nitric oxide.</text>
</comment>
<evidence type="ECO:0000313" key="14">
    <source>
        <dbReference type="Proteomes" id="UP001232063"/>
    </source>
</evidence>
<gene>
    <name evidence="13" type="ORF">QNI22_24185</name>
</gene>
<evidence type="ECO:0000313" key="13">
    <source>
        <dbReference type="EMBL" id="MDJ1503783.1"/>
    </source>
</evidence>
<evidence type="ECO:0000256" key="3">
    <source>
        <dbReference type="ARBA" id="ARBA00012735"/>
    </source>
</evidence>
<dbReference type="InterPro" id="IPR044944">
    <property type="entry name" value="NOS_dom_3"/>
</dbReference>
<comment type="similarity">
    <text evidence="2 10">Belongs to the NOS family. Bacterial NOS oxygenase subfamily.</text>
</comment>
<evidence type="ECO:0000256" key="2">
    <source>
        <dbReference type="ARBA" id="ARBA00005411"/>
    </source>
</evidence>
<evidence type="ECO:0000256" key="8">
    <source>
        <dbReference type="ARBA" id="ARBA00023004"/>
    </source>
</evidence>
<feature type="binding site" description="axial binding residue" evidence="11">
    <location>
        <position position="65"/>
    </location>
    <ligand>
        <name>heme</name>
        <dbReference type="ChEBI" id="CHEBI:30413"/>
    </ligand>
    <ligandPart>
        <name>Fe</name>
        <dbReference type="ChEBI" id="CHEBI:18248"/>
    </ligandPart>
</feature>
<evidence type="ECO:0000256" key="5">
    <source>
        <dbReference type="ARBA" id="ARBA00022617"/>
    </source>
</evidence>
<evidence type="ECO:0000256" key="1">
    <source>
        <dbReference type="ARBA" id="ARBA00001971"/>
    </source>
</evidence>
<dbReference type="CDD" id="cd00575">
    <property type="entry name" value="NOS_oxygenase"/>
    <property type="match status" value="1"/>
</dbReference>
<evidence type="ECO:0000256" key="11">
    <source>
        <dbReference type="PIRSR" id="PIRSR037219-1"/>
    </source>
</evidence>
<evidence type="ECO:0000256" key="7">
    <source>
        <dbReference type="ARBA" id="ARBA00023002"/>
    </source>
</evidence>
<comment type="catalytic activity">
    <reaction evidence="9">
        <text>3 reduced [flavodoxin] + 2 L-arginine + 4 O2 = 3 oxidized [flavodoxin] + 2 L-citrulline + 2 nitric oxide + 4 H2O + 5 H(+)</text>
        <dbReference type="Rhea" id="RHEA:52324"/>
        <dbReference type="Rhea" id="RHEA-COMP:10622"/>
        <dbReference type="Rhea" id="RHEA-COMP:10623"/>
        <dbReference type="ChEBI" id="CHEBI:15377"/>
        <dbReference type="ChEBI" id="CHEBI:15378"/>
        <dbReference type="ChEBI" id="CHEBI:15379"/>
        <dbReference type="ChEBI" id="CHEBI:16480"/>
        <dbReference type="ChEBI" id="CHEBI:32682"/>
        <dbReference type="ChEBI" id="CHEBI:57618"/>
        <dbReference type="ChEBI" id="CHEBI:57743"/>
        <dbReference type="ChEBI" id="CHEBI:58210"/>
        <dbReference type="EC" id="1.14.14.47"/>
    </reaction>
</comment>
<keyword evidence="5 10" id="KW-0349">Heme</keyword>
<dbReference type="PANTHER" id="PTHR43410:SF1">
    <property type="entry name" value="NITRIC OXIDE SYNTHASE"/>
    <property type="match status" value="1"/>
</dbReference>
<feature type="domain" description="Nitric oxide synthase (NOS)" evidence="12">
    <location>
        <begin position="64"/>
        <end position="71"/>
    </location>
</feature>
<evidence type="ECO:0000259" key="12">
    <source>
        <dbReference type="PROSITE" id="PS60001"/>
    </source>
</evidence>
<dbReference type="GO" id="GO:0020037">
    <property type="term" value="F:heme binding"/>
    <property type="evidence" value="ECO:0007669"/>
    <property type="project" value="InterPro"/>
</dbReference>
<evidence type="ECO:0000256" key="10">
    <source>
        <dbReference type="PIRNR" id="PIRNR037219"/>
    </source>
</evidence>
<dbReference type="PANTHER" id="PTHR43410">
    <property type="entry name" value="NITRIC OXIDE SYNTHASE OXYGENASE"/>
    <property type="match status" value="1"/>
</dbReference>
<evidence type="ECO:0000256" key="4">
    <source>
        <dbReference type="ARBA" id="ARBA00018859"/>
    </source>
</evidence>
<protein>
    <recommendedName>
        <fullName evidence="4 10">Nitric oxide synthase oxygenase</fullName>
        <ecNumber evidence="3 10">1.14.14.47</ecNumber>
    </recommendedName>
</protein>
<dbReference type="PROSITE" id="PS60001">
    <property type="entry name" value="NOS"/>
    <property type="match status" value="1"/>
</dbReference>
<dbReference type="InterPro" id="IPR044943">
    <property type="entry name" value="NOS_dom_1"/>
</dbReference>